<dbReference type="EC" id="2.7.13.3" evidence="2"/>
<feature type="transmembrane region" description="Helical" evidence="10">
    <location>
        <begin position="52"/>
        <end position="77"/>
    </location>
</feature>
<dbReference type="Pfam" id="PF13796">
    <property type="entry name" value="Sensor"/>
    <property type="match status" value="1"/>
</dbReference>
<dbReference type="InterPro" id="IPR011712">
    <property type="entry name" value="Sig_transdc_His_kin_sub3_dim/P"/>
</dbReference>
<evidence type="ECO:0000259" key="13">
    <source>
        <dbReference type="Pfam" id="PF13796"/>
    </source>
</evidence>
<dbReference type="GO" id="GO:0046983">
    <property type="term" value="F:protein dimerization activity"/>
    <property type="evidence" value="ECO:0007669"/>
    <property type="project" value="InterPro"/>
</dbReference>
<keyword evidence="10" id="KW-0472">Membrane</keyword>
<evidence type="ECO:0000256" key="9">
    <source>
        <dbReference type="SAM" id="MobiDB-lite"/>
    </source>
</evidence>
<dbReference type="InterPro" id="IPR003594">
    <property type="entry name" value="HATPase_dom"/>
</dbReference>
<keyword evidence="3" id="KW-0597">Phosphoprotein</keyword>
<evidence type="ECO:0000313" key="15">
    <source>
        <dbReference type="Proteomes" id="UP000231742"/>
    </source>
</evidence>
<dbReference type="RefSeq" id="WP_100388706.1">
    <property type="nucleotide sequence ID" value="NZ_BMZU01000001.1"/>
</dbReference>
<name>A0A2M9D8W1_9MICO</name>
<feature type="domain" description="Histidine kinase/HSP90-like ATPase" evidence="11">
    <location>
        <begin position="358"/>
        <end position="445"/>
    </location>
</feature>
<comment type="catalytic activity">
    <reaction evidence="1">
        <text>ATP + protein L-histidine = ADP + protein N-phospho-L-histidine.</text>
        <dbReference type="EC" id="2.7.13.3"/>
    </reaction>
</comment>
<reference evidence="14 15" key="1">
    <citation type="submission" date="2017-11" db="EMBL/GenBank/DDBJ databases">
        <title>Genomic Encyclopedia of Archaeal and Bacterial Type Strains, Phase II (KMG-II): From Individual Species to Whole Genera.</title>
        <authorList>
            <person name="Goeker M."/>
        </authorList>
    </citation>
    <scope>NUCLEOTIDE SEQUENCE [LARGE SCALE GENOMIC DNA]</scope>
    <source>
        <strain evidence="14 15">DSM 16400</strain>
    </source>
</reference>
<dbReference type="AlphaFoldDB" id="A0A2M9D8W1"/>
<evidence type="ECO:0000256" key="2">
    <source>
        <dbReference type="ARBA" id="ARBA00012438"/>
    </source>
</evidence>
<dbReference type="Pfam" id="PF02518">
    <property type="entry name" value="HATPase_c"/>
    <property type="match status" value="1"/>
</dbReference>
<keyword evidence="8" id="KW-0902">Two-component regulatory system</keyword>
<dbReference type="PANTHER" id="PTHR24421:SF10">
    <property type="entry name" value="NITRATE_NITRITE SENSOR PROTEIN NARQ"/>
    <property type="match status" value="1"/>
</dbReference>
<dbReference type="Gene3D" id="1.20.5.1930">
    <property type="match status" value="1"/>
</dbReference>
<organism evidence="14 15">
    <name type="scientific">Salinibacterium amurskyense</name>
    <dbReference type="NCBI Taxonomy" id="205941"/>
    <lineage>
        <taxon>Bacteria</taxon>
        <taxon>Bacillati</taxon>
        <taxon>Actinomycetota</taxon>
        <taxon>Actinomycetes</taxon>
        <taxon>Micrococcales</taxon>
        <taxon>Microbacteriaceae</taxon>
        <taxon>Salinibacterium</taxon>
    </lineage>
</organism>
<dbReference type="Gene3D" id="3.30.565.10">
    <property type="entry name" value="Histidine kinase-like ATPase, C-terminal domain"/>
    <property type="match status" value="1"/>
</dbReference>
<dbReference type="CDD" id="cd16917">
    <property type="entry name" value="HATPase_UhpB-NarQ-NarX-like"/>
    <property type="match status" value="1"/>
</dbReference>
<dbReference type="OrthoDB" id="5242012at2"/>
<evidence type="ECO:0000256" key="7">
    <source>
        <dbReference type="ARBA" id="ARBA00022840"/>
    </source>
</evidence>
<dbReference type="SUPFAM" id="SSF55874">
    <property type="entry name" value="ATPase domain of HSP90 chaperone/DNA topoisomerase II/histidine kinase"/>
    <property type="match status" value="1"/>
</dbReference>
<evidence type="ECO:0000256" key="5">
    <source>
        <dbReference type="ARBA" id="ARBA00022741"/>
    </source>
</evidence>
<dbReference type="Proteomes" id="UP000231742">
    <property type="component" value="Unassembled WGS sequence"/>
</dbReference>
<evidence type="ECO:0000256" key="6">
    <source>
        <dbReference type="ARBA" id="ARBA00022777"/>
    </source>
</evidence>
<feature type="region of interest" description="Disordered" evidence="9">
    <location>
        <begin position="431"/>
        <end position="456"/>
    </location>
</feature>
<gene>
    <name evidence="14" type="ORF">CLV85_1266</name>
</gene>
<keyword evidence="10" id="KW-0812">Transmembrane</keyword>
<feature type="transmembrane region" description="Helical" evidence="10">
    <location>
        <begin position="189"/>
        <end position="216"/>
    </location>
</feature>
<feature type="transmembrane region" description="Helical" evidence="10">
    <location>
        <begin position="24"/>
        <end position="46"/>
    </location>
</feature>
<feature type="domain" description="Signal transduction histidine kinase subgroup 3 dimerisation and phosphoacceptor" evidence="12">
    <location>
        <begin position="252"/>
        <end position="315"/>
    </location>
</feature>
<dbReference type="GO" id="GO:0000155">
    <property type="term" value="F:phosphorelay sensor kinase activity"/>
    <property type="evidence" value="ECO:0007669"/>
    <property type="project" value="InterPro"/>
</dbReference>
<evidence type="ECO:0000256" key="3">
    <source>
        <dbReference type="ARBA" id="ARBA00022553"/>
    </source>
</evidence>
<keyword evidence="15" id="KW-1185">Reference proteome</keyword>
<feature type="domain" description="Putative sensor" evidence="13">
    <location>
        <begin position="26"/>
        <end position="221"/>
    </location>
</feature>
<evidence type="ECO:0000313" key="14">
    <source>
        <dbReference type="EMBL" id="PJJ82078.1"/>
    </source>
</evidence>
<evidence type="ECO:0000256" key="1">
    <source>
        <dbReference type="ARBA" id="ARBA00000085"/>
    </source>
</evidence>
<feature type="transmembrane region" description="Helical" evidence="10">
    <location>
        <begin position="164"/>
        <end position="183"/>
    </location>
</feature>
<dbReference type="PANTHER" id="PTHR24421">
    <property type="entry name" value="NITRATE/NITRITE SENSOR PROTEIN NARX-RELATED"/>
    <property type="match status" value="1"/>
</dbReference>
<dbReference type="EMBL" id="PGFH01000001">
    <property type="protein sequence ID" value="PJJ82078.1"/>
    <property type="molecule type" value="Genomic_DNA"/>
</dbReference>
<dbReference type="Pfam" id="PF07730">
    <property type="entry name" value="HisKA_3"/>
    <property type="match status" value="1"/>
</dbReference>
<sequence length="456" mass="49531">MTTDTVTKPRNPYWQLWRTTPKEVLYLMLSFPLAMTGFGVAISLVASGVGTLAVFLIGFFVMILALYVGRGFGLAEINLLEWAGREKIARPDWQDDRAATGFGGWLAATLGNAHYWLYLLHTVILNFVLTLVTWIISVVWLSVGLTGIFAWLLDGEVQTGDPNWSLGEWFFGLFGVNTASWNLEVADNIVVFVVGLIFIATLPFVTRGLVLTHWWLARALLSAFKSDGLRREVQSLEESRGAALSAEGHSLRRLERDIHDGPQQRLVRLQMDLAAAERQLDADPEQARQLLSEARAQSAEALEELRALSRGFAPPLLLDRGLVAALESVVTRAAVPTTLTAELPTPLALPGEVERASYFVVAELLTNVAKHSKASHAGVHLGTELSDDRPWLLVQVTDDGQGGAAVLADHGLAGIEERVRGVGGRLEITSPAGGPTAVTARLPLPKSSADRAPVDL</sequence>
<comment type="caution">
    <text evidence="14">The sequence shown here is derived from an EMBL/GenBank/DDBJ whole genome shotgun (WGS) entry which is preliminary data.</text>
</comment>
<evidence type="ECO:0000259" key="12">
    <source>
        <dbReference type="Pfam" id="PF07730"/>
    </source>
</evidence>
<proteinExistence type="predicted"/>
<keyword evidence="7" id="KW-0067">ATP-binding</keyword>
<keyword evidence="4" id="KW-0808">Transferase</keyword>
<evidence type="ECO:0000256" key="8">
    <source>
        <dbReference type="ARBA" id="ARBA00023012"/>
    </source>
</evidence>
<keyword evidence="6 14" id="KW-0418">Kinase</keyword>
<evidence type="ECO:0000259" key="11">
    <source>
        <dbReference type="Pfam" id="PF02518"/>
    </source>
</evidence>
<dbReference type="InterPro" id="IPR025828">
    <property type="entry name" value="Put_sensor_dom"/>
</dbReference>
<accession>A0A2M9D8W1</accession>
<keyword evidence="10" id="KW-1133">Transmembrane helix</keyword>
<dbReference type="GO" id="GO:0005524">
    <property type="term" value="F:ATP binding"/>
    <property type="evidence" value="ECO:0007669"/>
    <property type="project" value="UniProtKB-KW"/>
</dbReference>
<dbReference type="InterPro" id="IPR036890">
    <property type="entry name" value="HATPase_C_sf"/>
</dbReference>
<feature type="transmembrane region" description="Helical" evidence="10">
    <location>
        <begin position="98"/>
        <end position="117"/>
    </location>
</feature>
<evidence type="ECO:0000256" key="10">
    <source>
        <dbReference type="SAM" id="Phobius"/>
    </source>
</evidence>
<evidence type="ECO:0000256" key="4">
    <source>
        <dbReference type="ARBA" id="ARBA00022679"/>
    </source>
</evidence>
<protein>
    <recommendedName>
        <fullName evidence="2">histidine kinase</fullName>
        <ecNumber evidence="2">2.7.13.3</ecNumber>
    </recommendedName>
</protein>
<dbReference type="InterPro" id="IPR050482">
    <property type="entry name" value="Sensor_HK_TwoCompSys"/>
</dbReference>
<feature type="transmembrane region" description="Helical" evidence="10">
    <location>
        <begin position="123"/>
        <end position="152"/>
    </location>
</feature>
<keyword evidence="5" id="KW-0547">Nucleotide-binding</keyword>
<dbReference type="GO" id="GO:0016020">
    <property type="term" value="C:membrane"/>
    <property type="evidence" value="ECO:0007669"/>
    <property type="project" value="InterPro"/>
</dbReference>